<evidence type="ECO:0000313" key="7">
    <source>
        <dbReference type="EMBL" id="KAH8700392.1"/>
    </source>
</evidence>
<gene>
    <name evidence="7" type="ORF">BGW36DRAFT_425219</name>
</gene>
<dbReference type="PROSITE" id="PS50088">
    <property type="entry name" value="ANK_REPEAT"/>
    <property type="match status" value="4"/>
</dbReference>
<protein>
    <recommendedName>
        <fullName evidence="9">Nucleoside phosphorylase domain-containing protein</fullName>
    </recommendedName>
</protein>
<dbReference type="RefSeq" id="XP_046074098.1">
    <property type="nucleotide sequence ID" value="XM_046220089.1"/>
</dbReference>
<dbReference type="InterPro" id="IPR036770">
    <property type="entry name" value="Ankyrin_rpt-contain_sf"/>
</dbReference>
<dbReference type="InterPro" id="IPR056884">
    <property type="entry name" value="NPHP3-like_N"/>
</dbReference>
<dbReference type="Pfam" id="PF24883">
    <property type="entry name" value="NPHP3_N"/>
    <property type="match status" value="1"/>
</dbReference>
<dbReference type="PANTHER" id="PTHR46082">
    <property type="entry name" value="ATP/GTP-BINDING PROTEIN-RELATED"/>
    <property type="match status" value="1"/>
</dbReference>
<dbReference type="InterPro" id="IPR053137">
    <property type="entry name" value="NLR-like"/>
</dbReference>
<evidence type="ECO:0000259" key="6">
    <source>
        <dbReference type="Pfam" id="PF24883"/>
    </source>
</evidence>
<feature type="repeat" description="ANK" evidence="2">
    <location>
        <begin position="1022"/>
        <end position="1054"/>
    </location>
</feature>
<feature type="repeat" description="ANK" evidence="2">
    <location>
        <begin position="1057"/>
        <end position="1089"/>
    </location>
</feature>
<feature type="domain" description="GPI inositol-deacylase winged helix" evidence="5">
    <location>
        <begin position="686"/>
        <end position="783"/>
    </location>
</feature>
<dbReference type="SUPFAM" id="SSF48403">
    <property type="entry name" value="Ankyrin repeat"/>
    <property type="match status" value="1"/>
</dbReference>
<dbReference type="AlphaFoldDB" id="A0AAD4KT27"/>
<keyword evidence="1" id="KW-0677">Repeat</keyword>
<keyword evidence="8" id="KW-1185">Reference proteome</keyword>
<dbReference type="InterPro" id="IPR027417">
    <property type="entry name" value="P-loop_NTPase"/>
</dbReference>
<reference evidence="7" key="1">
    <citation type="submission" date="2021-12" db="EMBL/GenBank/DDBJ databases">
        <title>Convergent genome expansion in fungi linked to evolution of root-endophyte symbiosis.</title>
        <authorList>
            <consortium name="DOE Joint Genome Institute"/>
            <person name="Ke Y.-H."/>
            <person name="Bonito G."/>
            <person name="Liao H.-L."/>
            <person name="Looney B."/>
            <person name="Rojas-Flechas A."/>
            <person name="Nash J."/>
            <person name="Hameed K."/>
            <person name="Schadt C."/>
            <person name="Martin F."/>
            <person name="Crous P.W."/>
            <person name="Miettinen O."/>
            <person name="Magnuson J.K."/>
            <person name="Labbe J."/>
            <person name="Jacobson D."/>
            <person name="Doktycz M.J."/>
            <person name="Veneault-Fourrey C."/>
            <person name="Kuo A."/>
            <person name="Mondo S."/>
            <person name="Calhoun S."/>
            <person name="Riley R."/>
            <person name="Ohm R."/>
            <person name="LaButti K."/>
            <person name="Andreopoulos B."/>
            <person name="Pangilinan J."/>
            <person name="Nolan M."/>
            <person name="Tritt A."/>
            <person name="Clum A."/>
            <person name="Lipzen A."/>
            <person name="Daum C."/>
            <person name="Barry K."/>
            <person name="Grigoriev I.V."/>
            <person name="Vilgalys R."/>
        </authorList>
    </citation>
    <scope>NUCLEOTIDE SEQUENCE</scope>
    <source>
        <strain evidence="7">PMI_201</strain>
    </source>
</reference>
<dbReference type="EMBL" id="JAJTJA010000004">
    <property type="protein sequence ID" value="KAH8700392.1"/>
    <property type="molecule type" value="Genomic_DNA"/>
</dbReference>
<sequence>MTNAQKRKLWEIVNINSNASHPSHEQKRRRELDTPETQDSPIDQQYTIGLICALQCEYDALCRMLCEEFDNPEGVDISDNNTYVFGRIESHHVVIGCLPTGRQGNNTAARVARDMVRSFPNLRFALLVGIGAAAPTARNDIRLGDVVVSVPNGRSSGVVKYDLGKRLSGNRFELTSQLNAPPEILLGLLTEIRRRHKDPTKKDVIMEHMKRMDDMSDYRRPAIDILYAADHDHQGRVAGKCDQTCGTEARIIRPQRQGSRQLEIHYGTIASGDSVIKDPAFRDQLSADPNYNILCFEMEAAGLMNNFPCLVIRGISDYADSHKNDDWQNYAALAAAAFSRHLLTLLKPSKVVVMDRWFSRIETNIRNIHNEVKQLRSHIEQDKLFHWLRPTDASQNYTRAIETRQPGTSTWVLEHEKFLRWKSKKGSFLWISGIAGSGKTILASSIIEHIAQLTPACNAMSSMTALIYFYFDFSDCQKQTHRSMINSFIWQISSQASQPSPVLNQVFHLCHDGHIEPSTRQLYEILHDFLESFTDVYIVIDAQDETTDPAKTLHFISSVFDRGKDKVHILVTSRGENELNTYLKHLSNDWSRLGLKKQPINRDIAHYIRHRLQSDPELERWRKMPGLRLSIERGILTKSDGMFRLAVCHLDDLKQNLNVEMLKRTLNSLPQSLEETYTKIISSIDTSHKRYTLQVLQWLVYAKRPPSIAELVEVLAVDTEKKEQRPFFDIKNRFPNPHDILKICSNLIVVEADVWDHPGSEKVKLSHASVRDYLVSEEFKARFGDIMQADNANAEIASVCLGYLLELENVESSTLNEKGDISLPLMSYATRYWYHHARCAPEGIKTMNLLTVDFFLNKKRAFTNWVRLYEVSRSPQLPYPEATDALYYASLTGTEECVKLLLEKGHSPNEFASNGETPLEPAVQGGFENIVVTLLQHGANPDFLPLYKSHSSMAPLKIAVQNGHTSIVRHLLDAGADPNIRQPGHDITASALEIAILTKRTNIVELLLEYGANPNTALIHKNNQYALQLLSREGNLPLVRLLLEKGANPCGGDYKNYHPTPLEEALYNGDKQIAKLLLDHGAMRRGSNRINILDNLDEDGFEKVKSYLETNSYHGNYDLIELLLDSSLGSSEKYRDLHGVALWMAASQGHVRVVALLVDRCRVIPRKFVVLARQWTPETCQDQIFSLLDRVDECIY</sequence>
<dbReference type="SMART" id="SM00248">
    <property type="entry name" value="ANK"/>
    <property type="match status" value="7"/>
</dbReference>
<dbReference type="PANTHER" id="PTHR46082:SF11">
    <property type="entry name" value="AAA+ ATPASE DOMAIN-CONTAINING PROTEIN-RELATED"/>
    <property type="match status" value="1"/>
</dbReference>
<dbReference type="SUPFAM" id="SSF53167">
    <property type="entry name" value="Purine and uridine phosphorylases"/>
    <property type="match status" value="1"/>
</dbReference>
<feature type="repeat" description="ANK" evidence="2">
    <location>
        <begin position="914"/>
        <end position="942"/>
    </location>
</feature>
<accession>A0AAD4KT27</accession>
<dbReference type="GeneID" id="70250376"/>
<dbReference type="Pfam" id="PF01048">
    <property type="entry name" value="PNP_UDP_1"/>
    <property type="match status" value="1"/>
</dbReference>
<keyword evidence="2" id="KW-0040">ANK repeat</keyword>
<evidence type="ECO:0000256" key="3">
    <source>
        <dbReference type="SAM" id="MobiDB-lite"/>
    </source>
</evidence>
<dbReference type="Proteomes" id="UP001201262">
    <property type="component" value="Unassembled WGS sequence"/>
</dbReference>
<dbReference type="InterPro" id="IPR054471">
    <property type="entry name" value="GPIID_WHD"/>
</dbReference>
<comment type="caution">
    <text evidence="7">The sequence shown here is derived from an EMBL/GenBank/DDBJ whole genome shotgun (WGS) entry which is preliminary data.</text>
</comment>
<dbReference type="InterPro" id="IPR000845">
    <property type="entry name" value="Nucleoside_phosphorylase_d"/>
</dbReference>
<dbReference type="Gene3D" id="1.25.40.20">
    <property type="entry name" value="Ankyrin repeat-containing domain"/>
    <property type="match status" value="1"/>
</dbReference>
<dbReference type="GO" id="GO:0003824">
    <property type="term" value="F:catalytic activity"/>
    <property type="evidence" value="ECO:0007669"/>
    <property type="project" value="InterPro"/>
</dbReference>
<feature type="region of interest" description="Disordered" evidence="3">
    <location>
        <begin position="15"/>
        <end position="41"/>
    </location>
</feature>
<feature type="domain" description="Nephrocystin 3-like N-terminal" evidence="6">
    <location>
        <begin position="407"/>
        <end position="574"/>
    </location>
</feature>
<feature type="domain" description="Nucleoside phosphorylase" evidence="4">
    <location>
        <begin position="47"/>
        <end position="346"/>
    </location>
</feature>
<dbReference type="Pfam" id="PF12796">
    <property type="entry name" value="Ank_2"/>
    <property type="match status" value="2"/>
</dbReference>
<proteinExistence type="predicted"/>
<dbReference type="InterPro" id="IPR002110">
    <property type="entry name" value="Ankyrin_rpt"/>
</dbReference>
<dbReference type="GO" id="GO:0009116">
    <property type="term" value="P:nucleoside metabolic process"/>
    <property type="evidence" value="ECO:0007669"/>
    <property type="project" value="InterPro"/>
</dbReference>
<evidence type="ECO:0000256" key="2">
    <source>
        <dbReference type="PROSITE-ProRule" id="PRU00023"/>
    </source>
</evidence>
<dbReference type="Pfam" id="PF22939">
    <property type="entry name" value="WHD_GPIID"/>
    <property type="match status" value="1"/>
</dbReference>
<evidence type="ECO:0000313" key="8">
    <source>
        <dbReference type="Proteomes" id="UP001201262"/>
    </source>
</evidence>
<feature type="repeat" description="ANK" evidence="2">
    <location>
        <begin position="951"/>
        <end position="983"/>
    </location>
</feature>
<dbReference type="Gene3D" id="3.40.50.300">
    <property type="entry name" value="P-loop containing nucleotide triphosphate hydrolases"/>
    <property type="match status" value="1"/>
</dbReference>
<evidence type="ECO:0000259" key="4">
    <source>
        <dbReference type="Pfam" id="PF01048"/>
    </source>
</evidence>
<organism evidence="7 8">
    <name type="scientific">Talaromyces proteolyticus</name>
    <dbReference type="NCBI Taxonomy" id="1131652"/>
    <lineage>
        <taxon>Eukaryota</taxon>
        <taxon>Fungi</taxon>
        <taxon>Dikarya</taxon>
        <taxon>Ascomycota</taxon>
        <taxon>Pezizomycotina</taxon>
        <taxon>Eurotiomycetes</taxon>
        <taxon>Eurotiomycetidae</taxon>
        <taxon>Eurotiales</taxon>
        <taxon>Trichocomaceae</taxon>
        <taxon>Talaromyces</taxon>
        <taxon>Talaromyces sect. Bacilispori</taxon>
    </lineage>
</organism>
<dbReference type="Gene3D" id="3.40.50.1580">
    <property type="entry name" value="Nucleoside phosphorylase domain"/>
    <property type="match status" value="1"/>
</dbReference>
<feature type="compositionally biased region" description="Basic and acidic residues" evidence="3">
    <location>
        <begin position="22"/>
        <end position="33"/>
    </location>
</feature>
<evidence type="ECO:0008006" key="9">
    <source>
        <dbReference type="Google" id="ProtNLM"/>
    </source>
</evidence>
<dbReference type="InterPro" id="IPR035994">
    <property type="entry name" value="Nucleoside_phosphorylase_sf"/>
</dbReference>
<dbReference type="SUPFAM" id="SSF52540">
    <property type="entry name" value="P-loop containing nucleoside triphosphate hydrolases"/>
    <property type="match status" value="1"/>
</dbReference>
<evidence type="ECO:0000259" key="5">
    <source>
        <dbReference type="Pfam" id="PF22939"/>
    </source>
</evidence>
<dbReference type="Pfam" id="PF00023">
    <property type="entry name" value="Ank"/>
    <property type="match status" value="1"/>
</dbReference>
<evidence type="ECO:0000256" key="1">
    <source>
        <dbReference type="ARBA" id="ARBA00022737"/>
    </source>
</evidence>
<name>A0AAD4KT27_9EURO</name>
<dbReference type="PROSITE" id="PS50297">
    <property type="entry name" value="ANK_REP_REGION"/>
    <property type="match status" value="3"/>
</dbReference>